<dbReference type="InterPro" id="IPR003772">
    <property type="entry name" value="YceD"/>
</dbReference>
<accession>A0ABP6LQG0</accession>
<dbReference type="EMBL" id="BAAAVT010000004">
    <property type="protein sequence ID" value="GAA3055831.1"/>
    <property type="molecule type" value="Genomic_DNA"/>
</dbReference>
<comment type="caution">
    <text evidence="1">The sequence shown here is derived from an EMBL/GenBank/DDBJ whole genome shotgun (WGS) entry which is preliminary data.</text>
</comment>
<dbReference type="Pfam" id="PF02620">
    <property type="entry name" value="YceD"/>
    <property type="match status" value="1"/>
</dbReference>
<dbReference type="PANTHER" id="PTHR34374">
    <property type="entry name" value="LARGE RIBOSOMAL RNA SUBUNIT ACCUMULATION PROTEIN YCED HOMOLOG 1, CHLOROPLASTIC"/>
    <property type="match status" value="1"/>
</dbReference>
<gene>
    <name evidence="1" type="ORF">GCM10010529_07210</name>
</gene>
<evidence type="ECO:0000313" key="2">
    <source>
        <dbReference type="Proteomes" id="UP001500236"/>
    </source>
</evidence>
<dbReference type="Proteomes" id="UP001500236">
    <property type="component" value="Unassembled WGS sequence"/>
</dbReference>
<dbReference type="PANTHER" id="PTHR34374:SF1">
    <property type="entry name" value="LARGE RIBOSOMAL RNA SUBUNIT ACCUMULATION PROTEIN YCED HOMOLOG 1, CHLOROPLASTIC"/>
    <property type="match status" value="1"/>
</dbReference>
<sequence>MVAPRGSHLVIDVKELRDRPGTQQHLTRTVGVPAEFSTVLVGFRQGEDLELDLRLESVHEGVLMTGTASAQVAGQCGRCLDELGYPLTVDVMQLFTFPESAAQASGEAEDEDERLIGDDLTIDLEPVLRDLMVSALPFQPVCREECPGLCSQCGFRMEDDPEHFHEQIDPRWAALADLRNGLDEPED</sequence>
<proteinExistence type="predicted"/>
<protein>
    <submittedName>
        <fullName evidence="1">DUF177 domain-containing protein</fullName>
    </submittedName>
</protein>
<keyword evidence="2" id="KW-1185">Reference proteome</keyword>
<dbReference type="RefSeq" id="WP_344685413.1">
    <property type="nucleotide sequence ID" value="NZ_BAAAVT010000004.1"/>
</dbReference>
<evidence type="ECO:0000313" key="1">
    <source>
        <dbReference type="EMBL" id="GAA3055831.1"/>
    </source>
</evidence>
<name>A0ABP6LQG0_9MICC</name>
<reference evidence="2" key="1">
    <citation type="journal article" date="2019" name="Int. J. Syst. Evol. Microbiol.">
        <title>The Global Catalogue of Microorganisms (GCM) 10K type strain sequencing project: providing services to taxonomists for standard genome sequencing and annotation.</title>
        <authorList>
            <consortium name="The Broad Institute Genomics Platform"/>
            <consortium name="The Broad Institute Genome Sequencing Center for Infectious Disease"/>
            <person name="Wu L."/>
            <person name="Ma J."/>
        </authorList>
    </citation>
    <scope>NUCLEOTIDE SEQUENCE [LARGE SCALE GENOMIC DNA]</scope>
    <source>
        <strain evidence="2">JCM 14309</strain>
    </source>
</reference>
<organism evidence="1 2">
    <name type="scientific">Nesterenkonia aethiopica</name>
    <dbReference type="NCBI Taxonomy" id="269144"/>
    <lineage>
        <taxon>Bacteria</taxon>
        <taxon>Bacillati</taxon>
        <taxon>Actinomycetota</taxon>
        <taxon>Actinomycetes</taxon>
        <taxon>Micrococcales</taxon>
        <taxon>Micrococcaceae</taxon>
        <taxon>Nesterenkonia</taxon>
    </lineage>
</organism>